<keyword evidence="6" id="KW-1185">Reference proteome</keyword>
<dbReference type="PANTHER" id="PTHR30050">
    <property type="entry name" value="CHROMOSOMAL REPLICATION INITIATOR PROTEIN DNAA"/>
    <property type="match status" value="1"/>
</dbReference>
<dbReference type="NCBIfam" id="NF038214">
    <property type="entry name" value="IS21_help_AAA"/>
    <property type="match status" value="1"/>
</dbReference>
<keyword evidence="3" id="KW-0067">ATP-binding</keyword>
<name>C0QID3_DESAH</name>
<dbReference type="InterPro" id="IPR002611">
    <property type="entry name" value="IstB_ATP-bd"/>
</dbReference>
<evidence type="ECO:0000256" key="2">
    <source>
        <dbReference type="ARBA" id="ARBA00022741"/>
    </source>
</evidence>
<protein>
    <submittedName>
        <fullName evidence="5">IstB3</fullName>
    </submittedName>
</protein>
<dbReference type="PANTHER" id="PTHR30050:SF4">
    <property type="entry name" value="ATP-BINDING PROTEIN RV3427C IN INSERTION SEQUENCE-RELATED"/>
    <property type="match status" value="1"/>
</dbReference>
<dbReference type="EMBL" id="CP001087">
    <property type="protein sequence ID" value="ACN17877.1"/>
    <property type="molecule type" value="Genomic_DNA"/>
</dbReference>
<evidence type="ECO:0000259" key="4">
    <source>
        <dbReference type="SMART" id="SM00382"/>
    </source>
</evidence>
<dbReference type="Gene3D" id="3.40.50.300">
    <property type="entry name" value="P-loop containing nucleotide triphosphate hydrolases"/>
    <property type="match status" value="1"/>
</dbReference>
<comment type="similarity">
    <text evidence="1">Belongs to the IS21/IS1162 putative ATP-binding protein family.</text>
</comment>
<dbReference type="InterPro" id="IPR028350">
    <property type="entry name" value="DNAC/IstB-like"/>
</dbReference>
<evidence type="ECO:0000256" key="1">
    <source>
        <dbReference type="ARBA" id="ARBA00008059"/>
    </source>
</evidence>
<dbReference type="eggNOG" id="COG1484">
    <property type="taxonomic scope" value="Bacteria"/>
</dbReference>
<dbReference type="STRING" id="177437.HRM2_48290"/>
<gene>
    <name evidence="5" type="primary">istB3</name>
    <name evidence="5" type="ordered locus">HRM2_48290</name>
</gene>
<dbReference type="SMART" id="SM00382">
    <property type="entry name" value="AAA"/>
    <property type="match status" value="1"/>
</dbReference>
<dbReference type="Proteomes" id="UP000000442">
    <property type="component" value="Chromosome"/>
</dbReference>
<dbReference type="AlphaFoldDB" id="C0QID3"/>
<dbReference type="InterPro" id="IPR027417">
    <property type="entry name" value="P-loop_NTPase"/>
</dbReference>
<dbReference type="InterPro" id="IPR047661">
    <property type="entry name" value="IstB"/>
</dbReference>
<dbReference type="HOGENOM" id="CLU_062999_1_0_7"/>
<dbReference type="KEGG" id="dat:HRM2_48290"/>
<accession>C0QID3</accession>
<dbReference type="Pfam" id="PF01695">
    <property type="entry name" value="IstB_IS21"/>
    <property type="match status" value="1"/>
</dbReference>
<evidence type="ECO:0000313" key="6">
    <source>
        <dbReference type="Proteomes" id="UP000000442"/>
    </source>
</evidence>
<dbReference type="CDD" id="cd00009">
    <property type="entry name" value="AAA"/>
    <property type="match status" value="1"/>
</dbReference>
<dbReference type="OrthoDB" id="8150723at2"/>
<dbReference type="RefSeq" id="WP_015906585.1">
    <property type="nucleotide sequence ID" value="NC_012108.1"/>
</dbReference>
<keyword evidence="2" id="KW-0547">Nucleotide-binding</keyword>
<dbReference type="InterPro" id="IPR003593">
    <property type="entry name" value="AAA+_ATPase"/>
</dbReference>
<evidence type="ECO:0000313" key="5">
    <source>
        <dbReference type="EMBL" id="ACN17877.1"/>
    </source>
</evidence>
<sequence length="244" mass="28005">MNEFEMHLAYLKLPYIRENYETAATAAAQKQWTHVHFLSELIKQEAGLRKDKAVLRRIRLARFPVVKTMDQFNWSWPKKINRVQIENLFRLKFIEEKSNVILIGPVGVGKSHISIALGYQACLKNQNVLFTSAIDAVNNLVAAQHAGQLKQELKKYLKPSLLLIDELGYLPIDKTGADLLFQVISQRYEQGSIIITTNRVFQDWPAIFNNDSTLTSALLDRLLHHTEAVVIEGASYRMRKEKTE</sequence>
<feature type="domain" description="AAA+ ATPase" evidence="4">
    <location>
        <begin position="96"/>
        <end position="232"/>
    </location>
</feature>
<proteinExistence type="inferred from homology"/>
<reference evidence="5 6" key="1">
    <citation type="journal article" date="2009" name="Environ. Microbiol.">
        <title>Genome sequence of Desulfobacterium autotrophicum HRM2, a marine sulfate reducer oxidizing organic carbon completely to carbon dioxide.</title>
        <authorList>
            <person name="Strittmatter A.W."/>
            <person name="Liesegang H."/>
            <person name="Rabus R."/>
            <person name="Decker I."/>
            <person name="Amann J."/>
            <person name="Andres S."/>
            <person name="Henne A."/>
            <person name="Fricke W.F."/>
            <person name="Martinez-Arias R."/>
            <person name="Bartels D."/>
            <person name="Goesmann A."/>
            <person name="Krause L."/>
            <person name="Puehler A."/>
            <person name="Klenk H.P."/>
            <person name="Richter M."/>
            <person name="Schuler M."/>
            <person name="Gloeckner F.O."/>
            <person name="Meyerdierks A."/>
            <person name="Gottschalk G."/>
            <person name="Amann R."/>
        </authorList>
    </citation>
    <scope>NUCLEOTIDE SEQUENCE [LARGE SCALE GENOMIC DNA]</scope>
    <source>
        <strain evidence="6">ATCC 43914 / DSM 3382 / HRM2</strain>
    </source>
</reference>
<dbReference type="GO" id="GO:0005524">
    <property type="term" value="F:ATP binding"/>
    <property type="evidence" value="ECO:0007669"/>
    <property type="project" value="UniProtKB-KW"/>
</dbReference>
<dbReference type="GO" id="GO:0006260">
    <property type="term" value="P:DNA replication"/>
    <property type="evidence" value="ECO:0007669"/>
    <property type="project" value="TreeGrafter"/>
</dbReference>
<organism evidence="5 6">
    <name type="scientific">Desulforapulum autotrophicum (strain ATCC 43914 / DSM 3382 / VKM B-1955 / HRM2)</name>
    <name type="common">Desulfobacterium autotrophicum</name>
    <dbReference type="NCBI Taxonomy" id="177437"/>
    <lineage>
        <taxon>Bacteria</taxon>
        <taxon>Pseudomonadati</taxon>
        <taxon>Thermodesulfobacteriota</taxon>
        <taxon>Desulfobacteria</taxon>
        <taxon>Desulfobacterales</taxon>
        <taxon>Desulfobacteraceae</taxon>
        <taxon>Desulforapulum</taxon>
    </lineage>
</organism>
<dbReference type="PIRSF" id="PIRSF003073">
    <property type="entry name" value="DNAC_TnpB_IstB"/>
    <property type="match status" value="1"/>
</dbReference>
<evidence type="ECO:0000256" key="3">
    <source>
        <dbReference type="ARBA" id="ARBA00022840"/>
    </source>
</evidence>
<dbReference type="SUPFAM" id="SSF52540">
    <property type="entry name" value="P-loop containing nucleoside triphosphate hydrolases"/>
    <property type="match status" value="1"/>
</dbReference>